<feature type="transmembrane region" description="Helical" evidence="9">
    <location>
        <begin position="433"/>
        <end position="453"/>
    </location>
</feature>
<organism evidence="11 12">
    <name type="scientific">Heracleum sosnowskyi</name>
    <dbReference type="NCBI Taxonomy" id="360622"/>
    <lineage>
        <taxon>Eukaryota</taxon>
        <taxon>Viridiplantae</taxon>
        <taxon>Streptophyta</taxon>
        <taxon>Embryophyta</taxon>
        <taxon>Tracheophyta</taxon>
        <taxon>Spermatophyta</taxon>
        <taxon>Magnoliopsida</taxon>
        <taxon>eudicotyledons</taxon>
        <taxon>Gunneridae</taxon>
        <taxon>Pentapetalae</taxon>
        <taxon>asterids</taxon>
        <taxon>campanulids</taxon>
        <taxon>Apiales</taxon>
        <taxon>Apiaceae</taxon>
        <taxon>Apioideae</taxon>
        <taxon>apioid superclade</taxon>
        <taxon>Tordylieae</taxon>
        <taxon>Tordyliinae</taxon>
        <taxon>Heracleum</taxon>
    </lineage>
</organism>
<feature type="transmembrane region" description="Helical" evidence="9">
    <location>
        <begin position="244"/>
        <end position="265"/>
    </location>
</feature>
<keyword evidence="5" id="KW-0732">Signal</keyword>
<dbReference type="PANTHER" id="PTHR16254:SF14">
    <property type="entry name" value="TRANSMEMBRANE AND COILED-COIL DOMAIN-CONTAINING PROTEIN 3"/>
    <property type="match status" value="1"/>
</dbReference>
<evidence type="ECO:0000256" key="8">
    <source>
        <dbReference type="ARBA" id="ARBA00023136"/>
    </source>
</evidence>
<evidence type="ECO:0000313" key="11">
    <source>
        <dbReference type="EMBL" id="KAK1370268.1"/>
    </source>
</evidence>
<keyword evidence="2" id="KW-0813">Transport</keyword>
<comment type="subcellular location">
    <subcellularLocation>
        <location evidence="1">Membrane</location>
        <topology evidence="1">Multi-pass membrane protein</topology>
    </subcellularLocation>
</comment>
<feature type="transmembrane region" description="Helical" evidence="9">
    <location>
        <begin position="15"/>
        <end position="34"/>
    </location>
</feature>
<dbReference type="GO" id="GO:0015386">
    <property type="term" value="F:potassium:proton antiporter activity"/>
    <property type="evidence" value="ECO:0007669"/>
    <property type="project" value="InterPro"/>
</dbReference>
<evidence type="ECO:0000256" key="1">
    <source>
        <dbReference type="ARBA" id="ARBA00004141"/>
    </source>
</evidence>
<feature type="transmembrane region" description="Helical" evidence="9">
    <location>
        <begin position="349"/>
        <end position="368"/>
    </location>
</feature>
<keyword evidence="4 9" id="KW-0812">Transmembrane</keyword>
<dbReference type="InterPro" id="IPR045158">
    <property type="entry name" value="KEA4/5/6-like"/>
</dbReference>
<evidence type="ECO:0000256" key="6">
    <source>
        <dbReference type="ARBA" id="ARBA00022989"/>
    </source>
</evidence>
<feature type="transmembrane region" description="Helical" evidence="9">
    <location>
        <begin position="519"/>
        <end position="538"/>
    </location>
</feature>
<dbReference type="GO" id="GO:0016020">
    <property type="term" value="C:membrane"/>
    <property type="evidence" value="ECO:0007669"/>
    <property type="project" value="UniProtKB-SubCell"/>
</dbReference>
<sequence>MSRRRSPRSSVRHRVYIISIYALYILYIFSLPSIDAGGDSDVDQLDDAKISDELKNVSRKAREDSFAGMIDRALEKEFTEGDQIEENDAGGFNNSVNEQQAVLETVARVRSKKNDTKEEKSYRVFNLDNDNGAEETPTLIDRKDNVFIISNFKSKYPVLQLDLRLISDLVVVIVSATCGGIAFACAGQPVMTGYLLAGSLVGPGGLSFISEMVQVETVAQFGVIFLLFALGLEFSTAKLKVVRAVAVMGGLLQIFLFMCLCGIIASLCGGKTSEGVFVGAFLSMSSTAVVLKFLMEKNSVNALHGQVTIGTLILQDCAVGLLFALLPILGGTSGVLQGVISMTKSLVTLMGFLAALTIMSRTCVPWFLKLMISLSSQTNELYQLAAVAFCLLVAWCSDKLGLSFELGSFAAGVMIATTDLAQHTLEQVEPIRNFFAALFLASIGMLIHVHFLWNHVDILLASVLLVVVVKTVVISVVVKGFGYNNKTSILVGMSLAQIGEFAFVLLSRASNLHLVEGKLYLLLLGTTALSLVTTPLLFKLIPAVVHLGILLRWFSPDSQTEIIIKGENLRSDSAKQRIALVAKDLMIHEV</sequence>
<reference evidence="11" key="1">
    <citation type="submission" date="2023-02" db="EMBL/GenBank/DDBJ databases">
        <title>Genome of toxic invasive species Heracleum sosnowskyi carries increased number of genes despite the absence of recent whole-genome duplications.</title>
        <authorList>
            <person name="Schelkunov M."/>
            <person name="Shtratnikova V."/>
            <person name="Makarenko M."/>
            <person name="Klepikova A."/>
            <person name="Omelchenko D."/>
            <person name="Novikova G."/>
            <person name="Obukhova E."/>
            <person name="Bogdanov V."/>
            <person name="Penin A."/>
            <person name="Logacheva M."/>
        </authorList>
    </citation>
    <scope>NUCLEOTIDE SEQUENCE</scope>
    <source>
        <strain evidence="11">Hsosn_3</strain>
        <tissue evidence="11">Leaf</tissue>
    </source>
</reference>
<keyword evidence="7" id="KW-0406">Ion transport</keyword>
<keyword evidence="12" id="KW-1185">Reference proteome</keyword>
<dbReference type="EMBL" id="JAUIZM010000008">
    <property type="protein sequence ID" value="KAK1370268.1"/>
    <property type="molecule type" value="Genomic_DNA"/>
</dbReference>
<evidence type="ECO:0000256" key="5">
    <source>
        <dbReference type="ARBA" id="ARBA00022729"/>
    </source>
</evidence>
<feature type="transmembrane region" description="Helical" evidence="9">
    <location>
        <begin position="459"/>
        <end position="477"/>
    </location>
</feature>
<feature type="transmembrane region" description="Helical" evidence="9">
    <location>
        <begin position="277"/>
        <end position="295"/>
    </location>
</feature>
<keyword evidence="6 9" id="KW-1133">Transmembrane helix</keyword>
<dbReference type="Pfam" id="PF00999">
    <property type="entry name" value="Na_H_Exchanger"/>
    <property type="match status" value="1"/>
</dbReference>
<dbReference type="InterPro" id="IPR006153">
    <property type="entry name" value="Cation/H_exchanger_TM"/>
</dbReference>
<feature type="transmembrane region" description="Helical" evidence="9">
    <location>
        <begin position="193"/>
        <end position="213"/>
    </location>
</feature>
<evidence type="ECO:0000259" key="10">
    <source>
        <dbReference type="Pfam" id="PF00999"/>
    </source>
</evidence>
<dbReference type="AlphaFoldDB" id="A0AAD8HP26"/>
<evidence type="ECO:0000256" key="7">
    <source>
        <dbReference type="ARBA" id="ARBA00023065"/>
    </source>
</evidence>
<comment type="caution">
    <text evidence="11">The sequence shown here is derived from an EMBL/GenBank/DDBJ whole genome shotgun (WGS) entry which is preliminary data.</text>
</comment>
<dbReference type="InterPro" id="IPR038770">
    <property type="entry name" value="Na+/solute_symporter_sf"/>
</dbReference>
<keyword evidence="8 9" id="KW-0472">Membrane</keyword>
<dbReference type="PANTHER" id="PTHR16254">
    <property type="entry name" value="POTASSIUM/PROTON ANTIPORTER-RELATED"/>
    <property type="match status" value="1"/>
</dbReference>
<accession>A0AAD8HP26</accession>
<name>A0AAD8HP26_9APIA</name>
<dbReference type="Proteomes" id="UP001237642">
    <property type="component" value="Unassembled WGS sequence"/>
</dbReference>
<feature type="transmembrane region" description="Helical" evidence="9">
    <location>
        <begin position="219"/>
        <end position="237"/>
    </location>
</feature>
<reference evidence="11" key="2">
    <citation type="submission" date="2023-05" db="EMBL/GenBank/DDBJ databases">
        <authorList>
            <person name="Schelkunov M.I."/>
        </authorList>
    </citation>
    <scope>NUCLEOTIDE SEQUENCE</scope>
    <source>
        <strain evidence="11">Hsosn_3</strain>
        <tissue evidence="11">Leaf</tissue>
    </source>
</reference>
<proteinExistence type="predicted"/>
<evidence type="ECO:0000313" key="12">
    <source>
        <dbReference type="Proteomes" id="UP001237642"/>
    </source>
</evidence>
<feature type="transmembrane region" description="Helical" evidence="9">
    <location>
        <begin position="489"/>
        <end position="507"/>
    </location>
</feature>
<feature type="domain" description="Cation/H+ exchanger transmembrane" evidence="10">
    <location>
        <begin position="173"/>
        <end position="539"/>
    </location>
</feature>
<evidence type="ECO:0000256" key="3">
    <source>
        <dbReference type="ARBA" id="ARBA00022449"/>
    </source>
</evidence>
<gene>
    <name evidence="11" type="ORF">POM88_036360</name>
</gene>
<evidence type="ECO:0000256" key="9">
    <source>
        <dbReference type="SAM" id="Phobius"/>
    </source>
</evidence>
<protein>
    <submittedName>
        <fullName evidence="11">Potassium efflux antiporter</fullName>
    </submittedName>
</protein>
<evidence type="ECO:0000256" key="4">
    <source>
        <dbReference type="ARBA" id="ARBA00022692"/>
    </source>
</evidence>
<evidence type="ECO:0000256" key="2">
    <source>
        <dbReference type="ARBA" id="ARBA00022448"/>
    </source>
</evidence>
<dbReference type="Gene3D" id="1.20.1530.20">
    <property type="match status" value="1"/>
</dbReference>
<keyword evidence="3" id="KW-0050">Antiport</keyword>
<feature type="transmembrane region" description="Helical" evidence="9">
    <location>
        <begin position="165"/>
        <end position="186"/>
    </location>
</feature>